<reference evidence="1" key="3">
    <citation type="submission" date="2023-05" db="EMBL/GenBank/DDBJ databases">
        <authorList>
            <person name="Smith C.H."/>
        </authorList>
    </citation>
    <scope>NUCLEOTIDE SEQUENCE</scope>
    <source>
        <strain evidence="1">CHS0354</strain>
        <tissue evidence="1">Mantle</tissue>
    </source>
</reference>
<dbReference type="AlphaFoldDB" id="A0AAE0RR02"/>
<dbReference type="Proteomes" id="UP001195483">
    <property type="component" value="Unassembled WGS sequence"/>
</dbReference>
<comment type="caution">
    <text evidence="1">The sequence shown here is derived from an EMBL/GenBank/DDBJ whole genome shotgun (WGS) entry which is preliminary data.</text>
</comment>
<organism evidence="1 2">
    <name type="scientific">Potamilus streckersoni</name>
    <dbReference type="NCBI Taxonomy" id="2493646"/>
    <lineage>
        <taxon>Eukaryota</taxon>
        <taxon>Metazoa</taxon>
        <taxon>Spiralia</taxon>
        <taxon>Lophotrochozoa</taxon>
        <taxon>Mollusca</taxon>
        <taxon>Bivalvia</taxon>
        <taxon>Autobranchia</taxon>
        <taxon>Heteroconchia</taxon>
        <taxon>Palaeoheterodonta</taxon>
        <taxon>Unionida</taxon>
        <taxon>Unionoidea</taxon>
        <taxon>Unionidae</taxon>
        <taxon>Ambleminae</taxon>
        <taxon>Lampsilini</taxon>
        <taxon>Potamilus</taxon>
    </lineage>
</organism>
<name>A0AAE0RR02_9BIVA</name>
<reference evidence="1" key="1">
    <citation type="journal article" date="2021" name="Genome Biol. Evol.">
        <title>A High-Quality Reference Genome for a Parasitic Bivalve with Doubly Uniparental Inheritance (Bivalvia: Unionida).</title>
        <authorList>
            <person name="Smith C.H."/>
        </authorList>
    </citation>
    <scope>NUCLEOTIDE SEQUENCE</scope>
    <source>
        <strain evidence="1">CHS0354</strain>
    </source>
</reference>
<dbReference type="EMBL" id="JAEAOA010001637">
    <property type="protein sequence ID" value="KAK3578017.1"/>
    <property type="molecule type" value="Genomic_DNA"/>
</dbReference>
<accession>A0AAE0RR02</accession>
<reference evidence="1" key="2">
    <citation type="journal article" date="2021" name="Genome Biol. Evol.">
        <title>Developing a high-quality reference genome for a parasitic bivalve with doubly uniparental inheritance (Bivalvia: Unionida).</title>
        <authorList>
            <person name="Smith C.H."/>
        </authorList>
    </citation>
    <scope>NUCLEOTIDE SEQUENCE</scope>
    <source>
        <strain evidence="1">CHS0354</strain>
        <tissue evidence="1">Mantle</tissue>
    </source>
</reference>
<gene>
    <name evidence="1" type="ORF">CHS0354_027230</name>
</gene>
<proteinExistence type="predicted"/>
<feature type="non-terminal residue" evidence="1">
    <location>
        <position position="1"/>
    </location>
</feature>
<evidence type="ECO:0000313" key="2">
    <source>
        <dbReference type="Proteomes" id="UP001195483"/>
    </source>
</evidence>
<evidence type="ECO:0000313" key="1">
    <source>
        <dbReference type="EMBL" id="KAK3578017.1"/>
    </source>
</evidence>
<keyword evidence="2" id="KW-1185">Reference proteome</keyword>
<protein>
    <submittedName>
        <fullName evidence="1">Uncharacterized protein</fullName>
    </submittedName>
</protein>
<sequence length="127" mass="14481">MLRRAENFGDHLNHSYLQIDCMFVAAAVEFHQLFGIYMAAAGYYSTGYQEWMYYSDMVPSTDHPQFPVSFGTNLELNCSSAESLRSSIFSDCLPSTKTLSDDVAAWNINRSFRHRRVLILGFGLEMT</sequence>